<feature type="coiled-coil region" evidence="3">
    <location>
        <begin position="1588"/>
        <end position="1685"/>
    </location>
</feature>
<dbReference type="PANTHER" id="PTHR43939:SF50">
    <property type="entry name" value="NUCLEOPORIN"/>
    <property type="match status" value="1"/>
</dbReference>
<evidence type="ECO:0000256" key="2">
    <source>
        <dbReference type="PROSITE-ProRule" id="PRU00176"/>
    </source>
</evidence>
<feature type="compositionally biased region" description="Basic and acidic residues" evidence="4">
    <location>
        <begin position="242"/>
        <end position="254"/>
    </location>
</feature>
<dbReference type="InterPro" id="IPR035979">
    <property type="entry name" value="RBD_domain_sf"/>
</dbReference>
<dbReference type="EMBL" id="JADBGQ010000003">
    <property type="protein sequence ID" value="KAG5407494.1"/>
    <property type="molecule type" value="Genomic_DNA"/>
</dbReference>
<feature type="compositionally biased region" description="Basic and acidic residues" evidence="4">
    <location>
        <begin position="162"/>
        <end position="177"/>
    </location>
</feature>
<dbReference type="InterPro" id="IPR012677">
    <property type="entry name" value="Nucleotide-bd_a/b_plait_sf"/>
</dbReference>
<feature type="domain" description="CCHC-type" evidence="7">
    <location>
        <begin position="2822"/>
        <end position="2838"/>
    </location>
</feature>
<feature type="compositionally biased region" description="Basic and acidic residues" evidence="4">
    <location>
        <begin position="24"/>
        <end position="37"/>
    </location>
</feature>
<feature type="compositionally biased region" description="Polar residues" evidence="4">
    <location>
        <begin position="103"/>
        <end position="119"/>
    </location>
</feature>
<feature type="coiled-coil region" evidence="3">
    <location>
        <begin position="1017"/>
        <end position="1069"/>
    </location>
</feature>
<evidence type="ECO:0000256" key="5">
    <source>
        <dbReference type="SAM" id="Phobius"/>
    </source>
</evidence>
<feature type="coiled-coil region" evidence="3">
    <location>
        <begin position="624"/>
        <end position="742"/>
    </location>
</feature>
<reference evidence="8 9" key="1">
    <citation type="submission" date="2021-03" db="EMBL/GenBank/DDBJ databases">
        <authorList>
            <person name="King G.J."/>
            <person name="Bancroft I."/>
            <person name="Baten A."/>
            <person name="Bloomfield J."/>
            <person name="Borpatragohain P."/>
            <person name="He Z."/>
            <person name="Irish N."/>
            <person name="Irwin J."/>
            <person name="Liu K."/>
            <person name="Mauleon R.P."/>
            <person name="Moore J."/>
            <person name="Morris R."/>
            <person name="Ostergaard L."/>
            <person name="Wang B."/>
            <person name="Wells R."/>
        </authorList>
    </citation>
    <scope>NUCLEOTIDE SEQUENCE [LARGE SCALE GENOMIC DNA]</scope>
    <source>
        <strain evidence="8">R-o-18</strain>
        <tissue evidence="8">Leaf</tissue>
    </source>
</reference>
<feature type="region of interest" description="Disordered" evidence="4">
    <location>
        <begin position="297"/>
        <end position="375"/>
    </location>
</feature>
<dbReference type="Pfam" id="PF00098">
    <property type="entry name" value="zf-CCHC"/>
    <property type="match status" value="1"/>
</dbReference>
<proteinExistence type="predicted"/>
<evidence type="ECO:0000256" key="1">
    <source>
        <dbReference type="PROSITE-ProRule" id="PRU00047"/>
    </source>
</evidence>
<dbReference type="CDD" id="cd12373">
    <property type="entry name" value="RRM_SRSF3_like"/>
    <property type="match status" value="1"/>
</dbReference>
<keyword evidence="1" id="KW-0862">Zinc</keyword>
<feature type="coiled-coil region" evidence="3">
    <location>
        <begin position="2521"/>
        <end position="2569"/>
    </location>
</feature>
<feature type="coiled-coil region" evidence="3">
    <location>
        <begin position="1981"/>
        <end position="2029"/>
    </location>
</feature>
<keyword evidence="5" id="KW-0472">Membrane</keyword>
<feature type="region of interest" description="Disordered" evidence="4">
    <location>
        <begin position="2785"/>
        <end position="2818"/>
    </location>
</feature>
<feature type="coiled-coil region" evidence="3">
    <location>
        <begin position="1326"/>
        <end position="1363"/>
    </location>
</feature>
<keyword evidence="9" id="KW-1185">Reference proteome</keyword>
<feature type="compositionally biased region" description="Basic and acidic residues" evidence="4">
    <location>
        <begin position="50"/>
        <end position="64"/>
    </location>
</feature>
<dbReference type="InterPro" id="IPR001878">
    <property type="entry name" value="Znf_CCHC"/>
</dbReference>
<accession>A0ABQ7N9C0</accession>
<keyword evidence="5" id="KW-1133">Transmembrane helix</keyword>
<feature type="transmembrane region" description="Helical" evidence="5">
    <location>
        <begin position="2681"/>
        <end position="2703"/>
    </location>
</feature>
<feature type="compositionally biased region" description="Low complexity" evidence="4">
    <location>
        <begin position="2859"/>
        <end position="2871"/>
    </location>
</feature>
<feature type="region of interest" description="Disordered" evidence="4">
    <location>
        <begin position="103"/>
        <end position="137"/>
    </location>
</feature>
<dbReference type="SMART" id="SM00343">
    <property type="entry name" value="ZnF_C2HC"/>
    <property type="match status" value="1"/>
</dbReference>
<evidence type="ECO:0000259" key="7">
    <source>
        <dbReference type="PROSITE" id="PS50158"/>
    </source>
</evidence>
<dbReference type="Gene3D" id="3.30.70.330">
    <property type="match status" value="1"/>
</dbReference>
<gene>
    <name evidence="8" type="primary">A03p065880.1_BraROA</name>
    <name evidence="8" type="ORF">IGI04_013613</name>
</gene>
<evidence type="ECO:0000313" key="8">
    <source>
        <dbReference type="EMBL" id="KAG5407494.1"/>
    </source>
</evidence>
<feature type="domain" description="RRM" evidence="6">
    <location>
        <begin position="2726"/>
        <end position="2800"/>
    </location>
</feature>
<evidence type="ECO:0000256" key="4">
    <source>
        <dbReference type="SAM" id="MobiDB-lite"/>
    </source>
</evidence>
<feature type="coiled-coil region" evidence="3">
    <location>
        <begin position="1113"/>
        <end position="1147"/>
    </location>
</feature>
<dbReference type="Gene3D" id="4.10.60.10">
    <property type="entry name" value="Zinc finger, CCHC-type"/>
    <property type="match status" value="1"/>
</dbReference>
<feature type="coiled-coil region" evidence="3">
    <location>
        <begin position="456"/>
        <end position="546"/>
    </location>
</feature>
<dbReference type="PROSITE" id="PS50158">
    <property type="entry name" value="ZF_CCHC"/>
    <property type="match status" value="1"/>
</dbReference>
<evidence type="ECO:0000313" key="9">
    <source>
        <dbReference type="Proteomes" id="UP000823674"/>
    </source>
</evidence>
<feature type="coiled-coil region" evidence="3">
    <location>
        <begin position="1806"/>
        <end position="1920"/>
    </location>
</feature>
<organism evidence="8 9">
    <name type="scientific">Brassica rapa subsp. trilocularis</name>
    <dbReference type="NCBI Taxonomy" id="1813537"/>
    <lineage>
        <taxon>Eukaryota</taxon>
        <taxon>Viridiplantae</taxon>
        <taxon>Streptophyta</taxon>
        <taxon>Embryophyta</taxon>
        <taxon>Tracheophyta</taxon>
        <taxon>Spermatophyta</taxon>
        <taxon>Magnoliopsida</taxon>
        <taxon>eudicotyledons</taxon>
        <taxon>Gunneridae</taxon>
        <taxon>Pentapetalae</taxon>
        <taxon>rosids</taxon>
        <taxon>malvids</taxon>
        <taxon>Brassicales</taxon>
        <taxon>Brassicaceae</taxon>
        <taxon>Brassiceae</taxon>
        <taxon>Brassica</taxon>
    </lineage>
</organism>
<feature type="coiled-coil region" evidence="3">
    <location>
        <begin position="1392"/>
        <end position="1426"/>
    </location>
</feature>
<dbReference type="PROSITE" id="PS50102">
    <property type="entry name" value="RRM"/>
    <property type="match status" value="1"/>
</dbReference>
<dbReference type="SUPFAM" id="SSF54928">
    <property type="entry name" value="RNA-binding domain, RBD"/>
    <property type="match status" value="1"/>
</dbReference>
<feature type="region of interest" description="Disordered" evidence="4">
    <location>
        <begin position="2832"/>
        <end position="2923"/>
    </location>
</feature>
<feature type="coiled-coil region" evidence="3">
    <location>
        <begin position="839"/>
        <end position="866"/>
    </location>
</feature>
<feature type="compositionally biased region" description="Polar residues" evidence="4">
    <location>
        <begin position="340"/>
        <end position="355"/>
    </location>
</feature>
<keyword evidence="1" id="KW-0479">Metal-binding</keyword>
<feature type="coiled-coil region" evidence="3">
    <location>
        <begin position="2264"/>
        <end position="2466"/>
    </location>
</feature>
<evidence type="ECO:0000259" key="6">
    <source>
        <dbReference type="PROSITE" id="PS50102"/>
    </source>
</evidence>
<feature type="compositionally biased region" description="Basic residues" evidence="4">
    <location>
        <begin position="2842"/>
        <end position="2858"/>
    </location>
</feature>
<comment type="caution">
    <text evidence="8">The sequence shown here is derived from an EMBL/GenBank/DDBJ whole genome shotgun (WGS) entry which is preliminary data.</text>
</comment>
<keyword evidence="2" id="KW-0694">RNA-binding</keyword>
<dbReference type="Pfam" id="PF00076">
    <property type="entry name" value="RRM_1"/>
    <property type="match status" value="1"/>
</dbReference>
<protein>
    <submittedName>
        <fullName evidence="8">Uncharacterized protein</fullName>
    </submittedName>
</protein>
<dbReference type="SMART" id="SM00360">
    <property type="entry name" value="RRM"/>
    <property type="match status" value="1"/>
</dbReference>
<keyword evidence="1" id="KW-0863">Zinc-finger</keyword>
<feature type="compositionally biased region" description="Pro residues" evidence="4">
    <location>
        <begin position="2872"/>
        <end position="2889"/>
    </location>
</feature>
<sequence>MDKKKNRADPLAAGRQKLQQFRQKKADKNSDQKKDPKGSTSKGKSSKKSGKSEKHEGKPDKSVVTDEAEALSAGGATSHVNIVDSPQASADALSHEYVLVHGSSSEPDTLLPGNTTATADSGAELGKDILNPEDDTGISLSTVEEDMKRIDSTAAGAVKSVTSEHADSEKGVTRDDASISVDGVFAASGDLAEGEGFEVESGSGDVEKPHQPSSSPEFIPDVSLSGARGDQVTDVGEMQEDSGSHKEQFSEASAKADMDWIVTEERQASYPAVVDSSASPSHFLERSSVAFDSVELEGTSGKIRSQQIREAAELSEERPESSIGFHNNRDHVLSTEPEDSSIQLQLPQSASTSGLLSHEEPCKQDTLNPSGEVSAAHVHEGRSVSFLQLMEIVHALGQDEFQVLCTAREAASSTDPGTSSLEGLREQLFVSRTTEDILHVQLTEQSHLQNEFDHQHDQLVAEISQLRASYNALTERNDSLVEELSECQSNLYAATSSNENLENQLLATEAQVEAFTAKMNELQSSLEKALLDLSEAKEKVINLQVENDTYGAILSSWNDEKKELFEEKESKNYEIKHLLSELCNCKNSEAILKAEVERLEKTVGPLTDEKVNLVEEKYNVLGEAEKLQEELANCKTLITLQEVENSNIRETLSSLTGQLTKLEEDNLHLTEENEKSHLERSAYLISETYLLSEYSNLKEGYSLLNNKLLKFQEEKENLVEDNDKLTHDLLILQERMSTVQEERIHLAAELGEAVARLDKLTEEKTSLSSSIEVEKTGILDIGNEDASELSNQEISETSGRSLEVGVTSKQSVPFVEYTCQSLGTQPTVLEGVIDASSGFSSLNKNLEKGEKMIQNLEEAIKQIRTDSSLIKSSNKPDTPPVSKLIQAFELKGQSEEQESEKAQLTGDQSEAFVSVNVQIRNLRGMLEQLALNAREAGIQFNQLNDDRTATNQRLEEFNVKFASHQDHINLLEADTIENKISFEALKNYSGELQQKNHELEFLCESLKLRNDSMGLENTELNKKLNSCLSRIYELENQLESLQNNLSSMLSSMEEQLVALQDESEKATMLEHELTSSMSQFGDAVVRLDGCLLRSGVAGAQVGLDMSKHISGSVDMAVKVIEDLEEKLEVAEAKHESSLNKYEELKQSFNTLHENNEFVTATMHKVYADLVKLITESCGSVEIAKFRVENLAISDPFSDGNCENLMEAVRNILSERLELQCVIDKLQSDLSSITKDMEELTQRSLDPTSLGELVQKVEGVLELETGEISFESPSLYVEFLVSQLVQKFIEAEDLANLVRKQVEAKDNELMETQESLLHHKTEMGGLMENLSQAEESLVAVRSELQKKSNELEQSEQRLLSTREKLSIAVTKGKGLMVQRDNIKHLLAETSAELQRRSEELSLKETRLQEVEAKLKTYTEAGKRVEALESELSYIRNSATALRESFLLKDSLLHKIEEILEDLDLPEHFHARDILDKVEWLSRSANGNSVRPSDWDQKSSDGGAGYVLSEPWREDGQTGTSSEGDLRIKFEKLQGKSYGLAEQNEMLEQSLMHRNNLVQRWESLLENIDMPPQLKSMEAENKIEWLASTISEATHDKDTLQQKIDNLEVYCQSLSTDLEAAQKQVCDVEANLQSVDNERVDISERLETLNEDHDNLSARANHLEVENEKLQNQVKDLHGKLAEKLGNEEQLQTIEGGLLSLRYMINDVIQEDGLQDLALASNSETLDGLLRKLIDYYKNLAKSSPSNDEATSPRHTPELADSNIVEATSRDIAVVETPDVASLTKDLDEALHVQKLAREERDLYMEKQQSLVAENEALDKKIIELQELLTQEEQKSASLREKLNVAVRKGKALVQQRDSLKQTIEEMNAEQGRLKSELINRDEMLLENEKKLRELESYTLRVEALESECQSLRNHLQETENILQERSGTLSKTLNALNSINIGDEGDRYDPVLKLQRISQLFQNMSTAVSSAEQESIKSRRAAELLLAELNEVQERNDSMQEELSKFTYEIQQLSRQKDAAEAAKVEAISHCENLSLVNNEEKKKIYAQVLSFGTNVNTLRKILAGTSSCLADIFTLDMEFLHHLKTTMESCAKQTGANLSGWPQNSTGNFVDKEIFSRLSAALSNVNLHEISNGGNITEICGSLSRNLDQFVADVSHLKENVSNHLTSRHEQVNIVSNSIDTFFKSIGTGTDSEIADLGERVSLLHGACSSVLAEIESRKAELVGNDNLNMSLHQEEDDYSSMESVRSMVNRLSSAVKEFVVANAETVERNEKEMKVMIANLQRELHEKDIQNDRMCSELVDQVKEAQAGAKIFAEDLQSASARMRDMQDQLGILVRERDSLKDRVKDLQEGQASYSELQEKVTSLSNLLAAKDQEIEALMQALDEEESQMEDLKHRVTELEQELQQKNLDLQKAEASRGKISKRLSITVDKFDELHHLSENLLAEIEKLQKQVQDRDTEVSFLRQEVTRCTNEALASSQMDTRRDSEEIQTVRSWFDTVASLLGLEDSPSTDAHSHLNRYMETLEKKIASILSETEELRLVGQSKDSLLEAERSRVAELRQKEATLEKLLHDKEFQPSSSTSEIVEVEPLINKWTTSGTSIPSQVRSLRKGNNNDQVAISIDADQADQSLSLEEDDDKAHGFRSLTTSRIIPRFTRPVTNMIDGLWVSCDRTLMRQPALRLAIMIYWAMLHALLATVVLVSCYDMARDLKVFQSTTFLLLSASCSSLFSLGNLDPRVTERELEDEFRVYGAIKRQALIHVWVARRPPGYAFLDFEDPRDASDAIRDLDGKNGWRVEQSHNRGDRGGGRGGDRGGDRGGSDLKCYECGEPGHFARECRNRGGTGRRRSRSRSRSPRYRRSPSYGRRSYSPRARSPPPPPPRRRSPSPPPVRGRSYSRSPPPYRRREELPYTNGNGLKDRRRSRS</sequence>
<feature type="region of interest" description="Disordered" evidence="4">
    <location>
        <begin position="1"/>
        <end position="83"/>
    </location>
</feature>
<feature type="compositionally biased region" description="Basic and acidic residues" evidence="4">
    <location>
        <begin position="310"/>
        <end position="320"/>
    </location>
</feature>
<name>A0ABQ7N9C0_BRACM</name>
<dbReference type="InterPro" id="IPR036875">
    <property type="entry name" value="Znf_CCHC_sf"/>
</dbReference>
<evidence type="ECO:0000256" key="3">
    <source>
        <dbReference type="SAM" id="Coils"/>
    </source>
</evidence>
<dbReference type="InterPro" id="IPR000504">
    <property type="entry name" value="RRM_dom"/>
</dbReference>
<dbReference type="Gene3D" id="1.20.5.340">
    <property type="match status" value="1"/>
</dbReference>
<dbReference type="SUPFAM" id="SSF57756">
    <property type="entry name" value="Retrovirus zinc finger-like domains"/>
    <property type="match status" value="1"/>
</dbReference>
<keyword evidence="3" id="KW-0175">Coiled coil</keyword>
<feature type="region of interest" description="Disordered" evidence="4">
    <location>
        <begin position="154"/>
        <end position="254"/>
    </location>
</feature>
<dbReference type="Proteomes" id="UP000823674">
    <property type="component" value="Chromosome A03"/>
</dbReference>
<keyword evidence="5" id="KW-0812">Transmembrane</keyword>
<dbReference type="PANTHER" id="PTHR43939">
    <property type="entry name" value="COILED-COIL DOMAIN-CONTAINING PROTEIN 158"/>
    <property type="match status" value="1"/>
</dbReference>